<dbReference type="EMBL" id="CP041372">
    <property type="protein sequence ID" value="QKS72130.1"/>
    <property type="molecule type" value="Genomic_DNA"/>
</dbReference>
<evidence type="ECO:0000259" key="4">
    <source>
        <dbReference type="PROSITE" id="PS50893"/>
    </source>
</evidence>
<evidence type="ECO:0000256" key="2">
    <source>
        <dbReference type="ARBA" id="ARBA00022741"/>
    </source>
</evidence>
<dbReference type="KEGG" id="psua:FLK61_36335"/>
<dbReference type="PANTHER" id="PTHR42788:SF21">
    <property type="entry name" value="ABC TRANSPORTER ATP-BINDING PROTEIN"/>
    <property type="match status" value="1"/>
</dbReference>
<name>A0A859FH58_9BACI</name>
<organism evidence="5 6">
    <name type="scientific">Paenalkalicoccus suaedae</name>
    <dbReference type="NCBI Taxonomy" id="2592382"/>
    <lineage>
        <taxon>Bacteria</taxon>
        <taxon>Bacillati</taxon>
        <taxon>Bacillota</taxon>
        <taxon>Bacilli</taxon>
        <taxon>Bacillales</taxon>
        <taxon>Bacillaceae</taxon>
        <taxon>Paenalkalicoccus</taxon>
    </lineage>
</organism>
<feature type="domain" description="ABC transporter" evidence="4">
    <location>
        <begin position="4"/>
        <end position="231"/>
    </location>
</feature>
<keyword evidence="2" id="KW-0547">Nucleotide-binding</keyword>
<keyword evidence="3 5" id="KW-0067">ATP-binding</keyword>
<accession>A0A859FH58</accession>
<dbReference type="InterPro" id="IPR027417">
    <property type="entry name" value="P-loop_NTPase"/>
</dbReference>
<sequence>MTLLELQQVSKSFLSPTSETKALANITATIQAEEFVSLIGPSGCGKSTLLSLIAGMTQATAGSISLYGKPITGPSKEVGYMLQQDYLFPWLTVWENIMLGLTLQHMQDEKHVVFAENLLQDVYLSDKKDVYPDNLSGGMKQRVALIRMLTSNPSLLLLDEPFSAIDHQTKLQLEQTVASIVKQHKKTTLLVTHDILEALAMSDRIILLSRRPGTIQKIFDVPESLRSLPPLEARLHPDAHSLFTVVWKEMMQDDNTSSISKEARS</sequence>
<dbReference type="Gene3D" id="3.40.50.300">
    <property type="entry name" value="P-loop containing nucleotide triphosphate hydrolases"/>
    <property type="match status" value="1"/>
</dbReference>
<keyword evidence="6" id="KW-1185">Reference proteome</keyword>
<evidence type="ECO:0000313" key="5">
    <source>
        <dbReference type="EMBL" id="QKS72130.1"/>
    </source>
</evidence>
<dbReference type="InterPro" id="IPR003439">
    <property type="entry name" value="ABC_transporter-like_ATP-bd"/>
</dbReference>
<dbReference type="InterPro" id="IPR003593">
    <property type="entry name" value="AAA+_ATPase"/>
</dbReference>
<dbReference type="SMART" id="SM00382">
    <property type="entry name" value="AAA"/>
    <property type="match status" value="1"/>
</dbReference>
<gene>
    <name evidence="5" type="ORF">FLK61_36335</name>
</gene>
<dbReference type="PROSITE" id="PS00211">
    <property type="entry name" value="ABC_TRANSPORTER_1"/>
    <property type="match status" value="1"/>
</dbReference>
<protein>
    <submittedName>
        <fullName evidence="5">ABC transporter ATP-binding protein</fullName>
    </submittedName>
</protein>
<dbReference type="InterPro" id="IPR050166">
    <property type="entry name" value="ABC_transporter_ATP-bind"/>
</dbReference>
<evidence type="ECO:0000256" key="3">
    <source>
        <dbReference type="ARBA" id="ARBA00022840"/>
    </source>
</evidence>
<keyword evidence="1" id="KW-0813">Transport</keyword>
<dbReference type="Proteomes" id="UP000318138">
    <property type="component" value="Chromosome"/>
</dbReference>
<proteinExistence type="predicted"/>
<dbReference type="GO" id="GO:0005524">
    <property type="term" value="F:ATP binding"/>
    <property type="evidence" value="ECO:0007669"/>
    <property type="project" value="UniProtKB-KW"/>
</dbReference>
<dbReference type="CDD" id="cd03293">
    <property type="entry name" value="ABC_NrtD_SsuB_transporters"/>
    <property type="match status" value="1"/>
</dbReference>
<dbReference type="GO" id="GO:0016887">
    <property type="term" value="F:ATP hydrolysis activity"/>
    <property type="evidence" value="ECO:0007669"/>
    <property type="project" value="InterPro"/>
</dbReference>
<dbReference type="Pfam" id="PF00005">
    <property type="entry name" value="ABC_tran"/>
    <property type="match status" value="1"/>
</dbReference>
<reference evidence="6" key="1">
    <citation type="submission" date="2019-07" db="EMBL/GenBank/DDBJ databases">
        <title>Bacillus alkalisoli sp. nov. isolated from saline soil.</title>
        <authorList>
            <person name="Sun J.-Q."/>
            <person name="Xu L."/>
        </authorList>
    </citation>
    <scope>NUCLEOTIDE SEQUENCE [LARGE SCALE GENOMIC DNA]</scope>
    <source>
        <strain evidence="6">M4U3P1</strain>
    </source>
</reference>
<dbReference type="AlphaFoldDB" id="A0A859FH58"/>
<dbReference type="RefSeq" id="WP_176010114.1">
    <property type="nucleotide sequence ID" value="NZ_CP041372.2"/>
</dbReference>
<dbReference type="PANTHER" id="PTHR42788">
    <property type="entry name" value="TAURINE IMPORT ATP-BINDING PROTEIN-RELATED"/>
    <property type="match status" value="1"/>
</dbReference>
<dbReference type="InterPro" id="IPR017871">
    <property type="entry name" value="ABC_transporter-like_CS"/>
</dbReference>
<evidence type="ECO:0000256" key="1">
    <source>
        <dbReference type="ARBA" id="ARBA00022448"/>
    </source>
</evidence>
<dbReference type="PROSITE" id="PS50893">
    <property type="entry name" value="ABC_TRANSPORTER_2"/>
    <property type="match status" value="1"/>
</dbReference>
<evidence type="ECO:0000313" key="6">
    <source>
        <dbReference type="Proteomes" id="UP000318138"/>
    </source>
</evidence>
<dbReference type="SUPFAM" id="SSF52540">
    <property type="entry name" value="P-loop containing nucleoside triphosphate hydrolases"/>
    <property type="match status" value="1"/>
</dbReference>